<dbReference type="EMBL" id="JAAMPI010000681">
    <property type="protein sequence ID" value="KAF4629405.1"/>
    <property type="molecule type" value="Genomic_DNA"/>
</dbReference>
<evidence type="ECO:0008006" key="4">
    <source>
        <dbReference type="Google" id="ProtNLM"/>
    </source>
</evidence>
<evidence type="ECO:0000313" key="3">
    <source>
        <dbReference type="Proteomes" id="UP000566819"/>
    </source>
</evidence>
<dbReference type="SUPFAM" id="SSF51905">
    <property type="entry name" value="FAD/NAD(P)-binding domain"/>
    <property type="match status" value="1"/>
</dbReference>
<dbReference type="InterPro" id="IPR036188">
    <property type="entry name" value="FAD/NAD-bd_sf"/>
</dbReference>
<name>A0A8H4RG12_9HELO</name>
<reference evidence="2 3" key="1">
    <citation type="submission" date="2020-03" db="EMBL/GenBank/DDBJ databases">
        <title>Draft Genome Sequence of Cudoniella acicularis.</title>
        <authorList>
            <person name="Buettner E."/>
            <person name="Kellner H."/>
        </authorList>
    </citation>
    <scope>NUCLEOTIDE SEQUENCE [LARGE SCALE GENOMIC DNA]</scope>
    <source>
        <strain evidence="2 3">DSM 108380</strain>
    </source>
</reference>
<gene>
    <name evidence="2" type="ORF">G7Y89_g8745</name>
</gene>
<dbReference type="Proteomes" id="UP000566819">
    <property type="component" value="Unassembled WGS sequence"/>
</dbReference>
<protein>
    <recommendedName>
        <fullName evidence="4">L-ornithine N(5)-oxygenase</fullName>
    </recommendedName>
</protein>
<keyword evidence="1" id="KW-0560">Oxidoreductase</keyword>
<dbReference type="Gene3D" id="3.50.50.60">
    <property type="entry name" value="FAD/NAD(P)-binding domain"/>
    <property type="match status" value="1"/>
</dbReference>
<evidence type="ECO:0000256" key="1">
    <source>
        <dbReference type="ARBA" id="ARBA00023002"/>
    </source>
</evidence>
<keyword evidence="3" id="KW-1185">Reference proteome</keyword>
<dbReference type="PANTHER" id="PTHR43539">
    <property type="entry name" value="FLAVIN-BINDING MONOOXYGENASE-LIKE PROTEIN (AFU_ORTHOLOGUE AFUA_4G09220)"/>
    <property type="match status" value="1"/>
</dbReference>
<evidence type="ECO:0000313" key="2">
    <source>
        <dbReference type="EMBL" id="KAF4629405.1"/>
    </source>
</evidence>
<dbReference type="PANTHER" id="PTHR43539:SF78">
    <property type="entry name" value="FLAVIN-CONTAINING MONOOXYGENASE"/>
    <property type="match status" value="1"/>
</dbReference>
<dbReference type="GO" id="GO:0050660">
    <property type="term" value="F:flavin adenine dinucleotide binding"/>
    <property type="evidence" value="ECO:0007669"/>
    <property type="project" value="TreeGrafter"/>
</dbReference>
<comment type="caution">
    <text evidence="2">The sequence shown here is derived from an EMBL/GenBank/DDBJ whole genome shotgun (WGS) entry which is preliminary data.</text>
</comment>
<dbReference type="GO" id="GO:0004497">
    <property type="term" value="F:monooxygenase activity"/>
    <property type="evidence" value="ECO:0007669"/>
    <property type="project" value="TreeGrafter"/>
</dbReference>
<organism evidence="2 3">
    <name type="scientific">Cudoniella acicularis</name>
    <dbReference type="NCBI Taxonomy" id="354080"/>
    <lineage>
        <taxon>Eukaryota</taxon>
        <taxon>Fungi</taxon>
        <taxon>Dikarya</taxon>
        <taxon>Ascomycota</taxon>
        <taxon>Pezizomycotina</taxon>
        <taxon>Leotiomycetes</taxon>
        <taxon>Helotiales</taxon>
        <taxon>Tricladiaceae</taxon>
        <taxon>Cudoniella</taxon>
    </lineage>
</organism>
<dbReference type="OrthoDB" id="2915840at2759"/>
<dbReference type="InterPro" id="IPR050982">
    <property type="entry name" value="Auxin_biosynth/cation_transpt"/>
</dbReference>
<proteinExistence type="predicted"/>
<sequence>MYEKVRFGCCVKKTELRDDGSWEVSYEKENKGEVKVKTKKPVLATGTTSLPHMPEIKGRDYFKGHVFHSKELPFRGEDMENSENVVVMGGSKSAIDSVYINAIKGRHVDWVIRESGKGLAWLSPAFVSPLKLQFEKLATVRAMTFLSPCFDSTYSPIRYLLHNTRIGRAFVRGFFSIIHGDLLENGKFNAHPDTKKLISPGNIFWSGTSNVAYIQSNIKISPCRVVDQPATKASLYLLSTNLLLCSNIISQEAARVFYNQNTFSFLGEHNWDPIVSWLQTIGVQNRNNLSNLEIDAYKPDQAWQRFDGERIQAPGGNTREIVYPRHPYLGVRMRPFKYGFVDNINPALETMFELLGQRASTKKLVLNLKLCGGYPGDGKIIYEGDQHPEDG</sequence>
<dbReference type="Pfam" id="PF13738">
    <property type="entry name" value="Pyr_redox_3"/>
    <property type="match status" value="1"/>
</dbReference>
<accession>A0A8H4RG12</accession>
<dbReference type="AlphaFoldDB" id="A0A8H4RG12"/>